<name>D2C448_THEP2</name>
<dbReference type="EC" id="2.7.1.148" evidence="6"/>
<evidence type="ECO:0000313" key="8">
    <source>
        <dbReference type="EMBL" id="ADA67502.1"/>
    </source>
</evidence>
<keyword evidence="9" id="KW-1185">Reference proteome</keyword>
<dbReference type="EMBL" id="CP001839">
    <property type="protein sequence ID" value="ADA67502.1"/>
    <property type="molecule type" value="Genomic_DNA"/>
</dbReference>
<dbReference type="GO" id="GO:0050515">
    <property type="term" value="F:4-(cytidine 5'-diphospho)-2-C-methyl-D-erythritol kinase activity"/>
    <property type="evidence" value="ECO:0007669"/>
    <property type="project" value="UniProtKB-UniRule"/>
</dbReference>
<dbReference type="PANTHER" id="PTHR43527">
    <property type="entry name" value="4-DIPHOSPHOCYTIDYL-2-C-METHYL-D-ERYTHRITOL KINASE, CHLOROPLASTIC"/>
    <property type="match status" value="1"/>
</dbReference>
<feature type="active site" evidence="6">
    <location>
        <position position="17"/>
    </location>
</feature>
<evidence type="ECO:0000256" key="4">
    <source>
        <dbReference type="ARBA" id="ARBA00022777"/>
    </source>
</evidence>
<dbReference type="InterPro" id="IPR036554">
    <property type="entry name" value="GHMP_kinase_C_sf"/>
</dbReference>
<keyword evidence="6" id="KW-0414">Isoprene biosynthesis</keyword>
<evidence type="ECO:0000256" key="2">
    <source>
        <dbReference type="ARBA" id="ARBA00022679"/>
    </source>
</evidence>
<feature type="domain" description="GHMP kinase N-terminal" evidence="7">
    <location>
        <begin position="69"/>
        <end position="145"/>
    </location>
</feature>
<comment type="catalytic activity">
    <reaction evidence="6">
        <text>4-CDP-2-C-methyl-D-erythritol + ATP = 4-CDP-2-C-methyl-D-erythritol 2-phosphate + ADP + H(+)</text>
        <dbReference type="Rhea" id="RHEA:18437"/>
        <dbReference type="ChEBI" id="CHEBI:15378"/>
        <dbReference type="ChEBI" id="CHEBI:30616"/>
        <dbReference type="ChEBI" id="CHEBI:57823"/>
        <dbReference type="ChEBI" id="CHEBI:57919"/>
        <dbReference type="ChEBI" id="CHEBI:456216"/>
        <dbReference type="EC" id="2.7.1.148"/>
    </reaction>
</comment>
<dbReference type="Pfam" id="PF00288">
    <property type="entry name" value="GHMP_kinases_N"/>
    <property type="match status" value="1"/>
</dbReference>
<dbReference type="Gene3D" id="3.30.230.10">
    <property type="match status" value="1"/>
</dbReference>
<dbReference type="GO" id="GO:0005524">
    <property type="term" value="F:ATP binding"/>
    <property type="evidence" value="ECO:0007669"/>
    <property type="project" value="UniProtKB-UniRule"/>
</dbReference>
<protein>
    <recommendedName>
        <fullName evidence="1 6">4-diphosphocytidyl-2-C-methyl-D-erythritol kinase</fullName>
        <shortName evidence="6">CMK</shortName>
        <ecNumber evidence="6">2.7.1.148</ecNumber>
    </recommendedName>
    <alternativeName>
        <fullName evidence="6">4-(cytidine-5'-diphospho)-2-C-methyl-D-erythritol kinase</fullName>
    </alternativeName>
</protein>
<feature type="binding site" evidence="6">
    <location>
        <begin position="97"/>
        <end position="107"/>
    </location>
    <ligand>
        <name>ATP</name>
        <dbReference type="ChEBI" id="CHEBI:30616"/>
    </ligand>
</feature>
<dbReference type="AlphaFoldDB" id="D2C448"/>
<keyword evidence="5 6" id="KW-0067">ATP-binding</keyword>
<gene>
    <name evidence="6" type="primary">ispE</name>
    <name evidence="8" type="ordered locus">Tnap_1420</name>
</gene>
<evidence type="ECO:0000256" key="5">
    <source>
        <dbReference type="ARBA" id="ARBA00022840"/>
    </source>
</evidence>
<organism evidence="8 9">
    <name type="scientific">Thermotoga petrophila (strain ATCC BAA-489 / DSM 13996 / JCM 10882 / RKU-10)</name>
    <name type="common">Thermotoga naphthophila</name>
    <dbReference type="NCBI Taxonomy" id="590168"/>
    <lineage>
        <taxon>Bacteria</taxon>
        <taxon>Thermotogati</taxon>
        <taxon>Thermotogota</taxon>
        <taxon>Thermotogae</taxon>
        <taxon>Thermotogales</taxon>
        <taxon>Thermotogaceae</taxon>
        <taxon>Thermotoga</taxon>
    </lineage>
</organism>
<evidence type="ECO:0000256" key="6">
    <source>
        <dbReference type="HAMAP-Rule" id="MF_00061"/>
    </source>
</evidence>
<dbReference type="Gene3D" id="3.30.70.890">
    <property type="entry name" value="GHMP kinase, C-terminal domain"/>
    <property type="match status" value="1"/>
</dbReference>
<accession>D2C448</accession>
<evidence type="ECO:0000313" key="9">
    <source>
        <dbReference type="Proteomes" id="UP000000940"/>
    </source>
</evidence>
<comment type="pathway">
    <text evidence="6">Isoprenoid biosynthesis; isopentenyl diphosphate biosynthesis via DXP pathway; isopentenyl diphosphate from 1-deoxy-D-xylulose 5-phosphate: step 3/6.</text>
</comment>
<dbReference type="GO" id="GO:0016114">
    <property type="term" value="P:terpenoid biosynthetic process"/>
    <property type="evidence" value="ECO:0007669"/>
    <property type="project" value="UniProtKB-UniRule"/>
</dbReference>
<evidence type="ECO:0000259" key="7">
    <source>
        <dbReference type="Pfam" id="PF00288"/>
    </source>
</evidence>
<dbReference type="RefSeq" id="WP_012896495.1">
    <property type="nucleotide sequence ID" value="NC_013642.1"/>
</dbReference>
<dbReference type="InterPro" id="IPR020568">
    <property type="entry name" value="Ribosomal_Su5_D2-typ_SF"/>
</dbReference>
<dbReference type="NCBIfam" id="TIGR00154">
    <property type="entry name" value="ispE"/>
    <property type="match status" value="1"/>
</dbReference>
<keyword evidence="4 6" id="KW-0418">Kinase</keyword>
<dbReference type="UniPathway" id="UPA00056">
    <property type="reaction ID" value="UER00094"/>
</dbReference>
<dbReference type="PANTHER" id="PTHR43527:SF2">
    <property type="entry name" value="4-DIPHOSPHOCYTIDYL-2-C-METHYL-D-ERYTHRITOL KINASE, CHLOROPLASTIC"/>
    <property type="match status" value="1"/>
</dbReference>
<evidence type="ECO:0000256" key="3">
    <source>
        <dbReference type="ARBA" id="ARBA00022741"/>
    </source>
</evidence>
<dbReference type="HOGENOM" id="CLU_053057_2_0_0"/>
<proteinExistence type="inferred from homology"/>
<dbReference type="GO" id="GO:0019288">
    <property type="term" value="P:isopentenyl diphosphate biosynthetic process, methylerythritol 4-phosphate pathway"/>
    <property type="evidence" value="ECO:0007669"/>
    <property type="project" value="UniProtKB-UniRule"/>
</dbReference>
<dbReference type="InterPro" id="IPR006204">
    <property type="entry name" value="GHMP_kinase_N_dom"/>
</dbReference>
<dbReference type="SUPFAM" id="SSF54211">
    <property type="entry name" value="Ribosomal protein S5 domain 2-like"/>
    <property type="match status" value="1"/>
</dbReference>
<evidence type="ECO:0000256" key="1">
    <source>
        <dbReference type="ARBA" id="ARBA00017473"/>
    </source>
</evidence>
<dbReference type="SUPFAM" id="SSF55060">
    <property type="entry name" value="GHMP Kinase, C-terminal domain"/>
    <property type="match status" value="1"/>
</dbReference>
<dbReference type="KEGG" id="tnp:Tnap_1420"/>
<dbReference type="Proteomes" id="UP000000940">
    <property type="component" value="Chromosome"/>
</dbReference>
<dbReference type="InterPro" id="IPR004424">
    <property type="entry name" value="IspE"/>
</dbReference>
<dbReference type="InterPro" id="IPR014721">
    <property type="entry name" value="Ribsml_uS5_D2-typ_fold_subgr"/>
</dbReference>
<sequence length="271" mass="30282">MVENIGNGSAELVSYAKLNLYLDVLGKRSDGYHEIVGLFQTISLHDTLIVEICDRDFHLESNVALPPDNTIKRTWDIFRKNTGEEFGLKVTLKKKIPLGSGLGGGSSNAAAILRYLGEVFKIPLEDLLNIASQVGSDVPFFLYGGTALVRGRGEIVEKLEDIEGYSVDLFFLGIHSSTKEMYRSLTPEMYRKGPGKVEELHRAYLERDYEKIKELSYNVFEKVFLEKHPEVMNELRNFGDGSIVKMMTGSGSAFFALYPLDKGNYSFVGGV</sequence>
<keyword evidence="3 6" id="KW-0547">Nucleotide-binding</keyword>
<keyword evidence="2 6" id="KW-0808">Transferase</keyword>
<dbReference type="PIRSF" id="PIRSF010376">
    <property type="entry name" value="IspE"/>
    <property type="match status" value="1"/>
</dbReference>
<dbReference type="HAMAP" id="MF_00061">
    <property type="entry name" value="IspE"/>
    <property type="match status" value="1"/>
</dbReference>
<feature type="active site" evidence="6">
    <location>
        <position position="137"/>
    </location>
</feature>
<comment type="function">
    <text evidence="6">Catalyzes the phosphorylation of the position 2 hydroxy group of 4-diphosphocytidyl-2C-methyl-D-erythritol.</text>
</comment>
<comment type="similarity">
    <text evidence="6">Belongs to the GHMP kinase family. IspE subfamily.</text>
</comment>
<reference evidence="8 9" key="1">
    <citation type="submission" date="2009-12" db="EMBL/GenBank/DDBJ databases">
        <title>Complete sequence of Thermotoga petrophila RKU-1.</title>
        <authorList>
            <consortium name="US DOE Joint Genome Institute"/>
            <person name="Lucas S."/>
            <person name="Copeland A."/>
            <person name="Lapidus A."/>
            <person name="Glavina del Rio T."/>
            <person name="Dalin E."/>
            <person name="Tice H."/>
            <person name="Bruce D."/>
            <person name="Goodwin L."/>
            <person name="Pitluck S."/>
            <person name="Munk A.C."/>
            <person name="Brettin T."/>
            <person name="Detter J.C."/>
            <person name="Han C."/>
            <person name="Tapia R."/>
            <person name="Larimer F."/>
            <person name="Land M."/>
            <person name="Hauser L."/>
            <person name="Kyrpides N."/>
            <person name="Mikhailova N."/>
            <person name="Nelson K.E."/>
            <person name="Gogarten J.P."/>
            <person name="Noll K.M."/>
        </authorList>
    </citation>
    <scope>NUCLEOTIDE SEQUENCE [LARGE SCALE GENOMIC DNA]</scope>
    <source>
        <strain evidence="9">ATCC BAA-489 / DSM 13996 / JCM 10882 / RKU-10</strain>
    </source>
</reference>